<dbReference type="InterPro" id="IPR036890">
    <property type="entry name" value="HATPase_C_sf"/>
</dbReference>
<dbReference type="Gene3D" id="3.30.565.10">
    <property type="entry name" value="Histidine kinase-like ATPase, C-terminal domain"/>
    <property type="match status" value="1"/>
</dbReference>
<keyword evidence="9" id="KW-0902">Two-component regulatory system</keyword>
<accession>A0ABQ4FU06</accession>
<dbReference type="Pfam" id="PF02518">
    <property type="entry name" value="HATPase_c"/>
    <property type="match status" value="1"/>
</dbReference>
<dbReference type="CDD" id="cd00075">
    <property type="entry name" value="HATPase"/>
    <property type="match status" value="1"/>
</dbReference>
<dbReference type="Pfam" id="PF00512">
    <property type="entry name" value="HisKA"/>
    <property type="match status" value="1"/>
</dbReference>
<keyword evidence="8 11" id="KW-1133">Transmembrane helix</keyword>
<proteinExistence type="predicted"/>
<dbReference type="InterPro" id="IPR004358">
    <property type="entry name" value="Sig_transdc_His_kin-like_C"/>
</dbReference>
<dbReference type="InterPro" id="IPR003594">
    <property type="entry name" value="HATPase_dom"/>
</dbReference>
<evidence type="ECO:0000256" key="9">
    <source>
        <dbReference type="ARBA" id="ARBA00023012"/>
    </source>
</evidence>
<dbReference type="SMART" id="SM00304">
    <property type="entry name" value="HAMP"/>
    <property type="match status" value="1"/>
</dbReference>
<evidence type="ECO:0000256" key="1">
    <source>
        <dbReference type="ARBA" id="ARBA00000085"/>
    </source>
</evidence>
<evidence type="ECO:0000256" key="3">
    <source>
        <dbReference type="ARBA" id="ARBA00012438"/>
    </source>
</evidence>
<name>A0ABQ4FU06_9ACTN</name>
<evidence type="ECO:0000256" key="10">
    <source>
        <dbReference type="ARBA" id="ARBA00023136"/>
    </source>
</evidence>
<evidence type="ECO:0000256" key="5">
    <source>
        <dbReference type="ARBA" id="ARBA00022679"/>
    </source>
</evidence>
<dbReference type="EMBL" id="BOOC01000003">
    <property type="protein sequence ID" value="GIH38300.1"/>
    <property type="molecule type" value="Genomic_DNA"/>
</dbReference>
<keyword evidence="5" id="KW-0808">Transferase</keyword>
<dbReference type="Proteomes" id="UP000603904">
    <property type="component" value="Unassembled WGS sequence"/>
</dbReference>
<dbReference type="SUPFAM" id="SSF47384">
    <property type="entry name" value="Homodimeric domain of signal transducing histidine kinase"/>
    <property type="match status" value="1"/>
</dbReference>
<dbReference type="SMART" id="SM00387">
    <property type="entry name" value="HATPase_c"/>
    <property type="match status" value="1"/>
</dbReference>
<sequence length="477" mass="51734">MWSTVFRGHEMGARQLSIKRRSTLFAAGVATLLSTLLAALLMIAVQRLATRWLTEELVVAGGRVAMQVERGQIVGYPLALHPSRNVQVVDARSRVVASTPQMKGQPAMARFTPHDQRVATSIVCNGVFNGQCNIVAAQWAHHGQDTFVVYSASPVIPPWVDPQLAAVVGGGAVLLTAGITLLGRRLTAVSLRPVIAIRAELDEINATSPGRRVPVPRTDDEIQDLADSVNRTLSQLEAALQRERQMVSDVSHDLRTPITAMRTQVEVALAAPRETSVTALGSTLLGSLDRIWDILNDLLTLAALDAGAELSQKRLDLAQFTERECRIRHAAKTIECMLEPGVMVIGDQSRLCRLLTNLVDNAFRHAESVVTISVRRESSGDSFDQRFRHGVAVLEVLDDGAGIDPTQREKVFHRFTRLDAARARDLAGSGLGLAIARQIAEMHGGSLGIEDSPRGARFVLRLPLAETASTPATDAHQ</sequence>
<comment type="subcellular location">
    <subcellularLocation>
        <location evidence="2">Cell membrane</location>
    </subcellularLocation>
</comment>
<dbReference type="InterPro" id="IPR036097">
    <property type="entry name" value="HisK_dim/P_sf"/>
</dbReference>
<dbReference type="PANTHER" id="PTHR45436">
    <property type="entry name" value="SENSOR HISTIDINE KINASE YKOH"/>
    <property type="match status" value="1"/>
</dbReference>
<keyword evidence="4" id="KW-0597">Phosphoprotein</keyword>
<evidence type="ECO:0000259" key="13">
    <source>
        <dbReference type="PROSITE" id="PS50885"/>
    </source>
</evidence>
<dbReference type="PROSITE" id="PS50885">
    <property type="entry name" value="HAMP"/>
    <property type="match status" value="1"/>
</dbReference>
<dbReference type="PROSITE" id="PS50109">
    <property type="entry name" value="HIS_KIN"/>
    <property type="match status" value="1"/>
</dbReference>
<feature type="transmembrane region" description="Helical" evidence="11">
    <location>
        <begin position="24"/>
        <end position="45"/>
    </location>
</feature>
<evidence type="ECO:0000256" key="4">
    <source>
        <dbReference type="ARBA" id="ARBA00022553"/>
    </source>
</evidence>
<reference evidence="14 15" key="1">
    <citation type="submission" date="2021-01" db="EMBL/GenBank/DDBJ databases">
        <title>Whole genome shotgun sequence of Microbispora corallina NBRC 16416.</title>
        <authorList>
            <person name="Komaki H."/>
            <person name="Tamura T."/>
        </authorList>
    </citation>
    <scope>NUCLEOTIDE SEQUENCE [LARGE SCALE GENOMIC DNA]</scope>
    <source>
        <strain evidence="14 15">NBRC 16416</strain>
    </source>
</reference>
<dbReference type="EC" id="2.7.13.3" evidence="3"/>
<dbReference type="PRINTS" id="PR00344">
    <property type="entry name" value="BCTRLSENSOR"/>
</dbReference>
<evidence type="ECO:0000256" key="11">
    <source>
        <dbReference type="SAM" id="Phobius"/>
    </source>
</evidence>
<dbReference type="InterPro" id="IPR005467">
    <property type="entry name" value="His_kinase_dom"/>
</dbReference>
<comment type="catalytic activity">
    <reaction evidence="1">
        <text>ATP + protein L-histidine = ADP + protein N-phospho-L-histidine.</text>
        <dbReference type="EC" id="2.7.13.3"/>
    </reaction>
</comment>
<evidence type="ECO:0000256" key="7">
    <source>
        <dbReference type="ARBA" id="ARBA00022777"/>
    </source>
</evidence>
<comment type="caution">
    <text evidence="14">The sequence shown here is derived from an EMBL/GenBank/DDBJ whole genome shotgun (WGS) entry which is preliminary data.</text>
</comment>
<keyword evidence="6 11" id="KW-0812">Transmembrane</keyword>
<dbReference type="SMART" id="SM00388">
    <property type="entry name" value="HisKA"/>
    <property type="match status" value="1"/>
</dbReference>
<dbReference type="InterPro" id="IPR003661">
    <property type="entry name" value="HisK_dim/P_dom"/>
</dbReference>
<evidence type="ECO:0000313" key="15">
    <source>
        <dbReference type="Proteomes" id="UP000603904"/>
    </source>
</evidence>
<dbReference type="InterPro" id="IPR050428">
    <property type="entry name" value="TCS_sensor_his_kinase"/>
</dbReference>
<dbReference type="InterPro" id="IPR003660">
    <property type="entry name" value="HAMP_dom"/>
</dbReference>
<feature type="domain" description="Histidine kinase" evidence="12">
    <location>
        <begin position="249"/>
        <end position="466"/>
    </location>
</feature>
<evidence type="ECO:0000256" key="2">
    <source>
        <dbReference type="ARBA" id="ARBA00004236"/>
    </source>
</evidence>
<evidence type="ECO:0000259" key="12">
    <source>
        <dbReference type="PROSITE" id="PS50109"/>
    </source>
</evidence>
<keyword evidence="15" id="KW-1185">Reference proteome</keyword>
<gene>
    <name evidence="14" type="ORF">Mco01_13000</name>
</gene>
<evidence type="ECO:0000256" key="8">
    <source>
        <dbReference type="ARBA" id="ARBA00022989"/>
    </source>
</evidence>
<protein>
    <recommendedName>
        <fullName evidence="3">histidine kinase</fullName>
        <ecNumber evidence="3">2.7.13.3</ecNumber>
    </recommendedName>
</protein>
<keyword evidence="10 11" id="KW-0472">Membrane</keyword>
<evidence type="ECO:0000256" key="6">
    <source>
        <dbReference type="ARBA" id="ARBA00022692"/>
    </source>
</evidence>
<dbReference type="Gene3D" id="1.10.287.130">
    <property type="match status" value="1"/>
</dbReference>
<dbReference type="CDD" id="cd00082">
    <property type="entry name" value="HisKA"/>
    <property type="match status" value="1"/>
</dbReference>
<dbReference type="PANTHER" id="PTHR45436:SF5">
    <property type="entry name" value="SENSOR HISTIDINE KINASE TRCS"/>
    <property type="match status" value="1"/>
</dbReference>
<organism evidence="14 15">
    <name type="scientific">Microbispora corallina</name>
    <dbReference type="NCBI Taxonomy" id="83302"/>
    <lineage>
        <taxon>Bacteria</taxon>
        <taxon>Bacillati</taxon>
        <taxon>Actinomycetota</taxon>
        <taxon>Actinomycetes</taxon>
        <taxon>Streptosporangiales</taxon>
        <taxon>Streptosporangiaceae</taxon>
        <taxon>Microbispora</taxon>
    </lineage>
</organism>
<keyword evidence="7" id="KW-0418">Kinase</keyword>
<dbReference type="SUPFAM" id="SSF55874">
    <property type="entry name" value="ATPase domain of HSP90 chaperone/DNA topoisomerase II/histidine kinase"/>
    <property type="match status" value="1"/>
</dbReference>
<evidence type="ECO:0000313" key="14">
    <source>
        <dbReference type="EMBL" id="GIH38300.1"/>
    </source>
</evidence>
<feature type="domain" description="HAMP" evidence="13">
    <location>
        <begin position="188"/>
        <end position="241"/>
    </location>
</feature>